<name>A0ABU4DQ64_9DEIO</name>
<comment type="caution">
    <text evidence="2">The sequence shown here is derived from an EMBL/GenBank/DDBJ whole genome shotgun (WGS) entry which is preliminary data.</text>
</comment>
<proteinExistence type="predicted"/>
<gene>
    <name evidence="2" type="ORF">ORD21_08225</name>
</gene>
<evidence type="ECO:0000313" key="3">
    <source>
        <dbReference type="Proteomes" id="UP001276150"/>
    </source>
</evidence>
<sequence length="332" mass="34334">MKTLLLSALLLLPIASAQTATPALPVTTPATTAAPTAAAVLTLSAPVGTQVELMTTTVSRTNISNVQVMALPGSEVSAADLADIKRSISAGMGGVGAVTVKGKQFYRVTARDANGNVTLLSSVVQNVPGQPPVTIKITQTVVWDGAVSGLKIQSDNPAVNAAFSGLAGEKLQELADQNGSNFAGVYGQPLAKGQPRSETITLDASNILSGALGVFAAQEETLGLMDQVQSTPLRVMTTTTYGGLNVQGLHTFTQSSKYDRWNIKLGGGDGVPSVDVELADGQASGTQTYRQDGLPGPTTQKVRQVMNMTLEAEGVQVKLTLTIDQSVTATLR</sequence>
<feature type="signal peptide" evidence="1">
    <location>
        <begin position="1"/>
        <end position="19"/>
    </location>
</feature>
<reference evidence="2 3" key="1">
    <citation type="submission" date="2022-11" db="EMBL/GenBank/DDBJ databases">
        <title>Deinococcus ZS9-10, Low Temperature and Draught-tolerating, UV-resistant Bacteria from Continental Antarctica.</title>
        <authorList>
            <person name="Cheng L."/>
        </authorList>
    </citation>
    <scope>NUCLEOTIDE SEQUENCE [LARGE SCALE GENOMIC DNA]</scope>
    <source>
        <strain evidence="2 3">ZS9-10</strain>
    </source>
</reference>
<keyword evidence="3" id="KW-1185">Reference proteome</keyword>
<accession>A0ABU4DQ64</accession>
<dbReference type="RefSeq" id="WP_317639891.1">
    <property type="nucleotide sequence ID" value="NZ_JAPMIV010000011.1"/>
</dbReference>
<evidence type="ECO:0000256" key="1">
    <source>
        <dbReference type="SAM" id="SignalP"/>
    </source>
</evidence>
<feature type="chain" id="PRO_5047061777" evidence="1">
    <location>
        <begin position="20"/>
        <end position="332"/>
    </location>
</feature>
<keyword evidence="1" id="KW-0732">Signal</keyword>
<dbReference type="EMBL" id="JAPMIV010000011">
    <property type="protein sequence ID" value="MDV6374574.1"/>
    <property type="molecule type" value="Genomic_DNA"/>
</dbReference>
<dbReference type="Proteomes" id="UP001276150">
    <property type="component" value="Unassembled WGS sequence"/>
</dbReference>
<protein>
    <submittedName>
        <fullName evidence="2">Uncharacterized protein</fullName>
    </submittedName>
</protein>
<organism evidence="2 3">
    <name type="scientific">Deinococcus arenicola</name>
    <dbReference type="NCBI Taxonomy" id="2994950"/>
    <lineage>
        <taxon>Bacteria</taxon>
        <taxon>Thermotogati</taxon>
        <taxon>Deinococcota</taxon>
        <taxon>Deinococci</taxon>
        <taxon>Deinococcales</taxon>
        <taxon>Deinococcaceae</taxon>
        <taxon>Deinococcus</taxon>
    </lineage>
</organism>
<evidence type="ECO:0000313" key="2">
    <source>
        <dbReference type="EMBL" id="MDV6374574.1"/>
    </source>
</evidence>